<evidence type="ECO:0000313" key="2">
    <source>
        <dbReference type="Proteomes" id="UP000507470"/>
    </source>
</evidence>
<reference evidence="1 2" key="1">
    <citation type="submission" date="2020-06" db="EMBL/GenBank/DDBJ databases">
        <authorList>
            <person name="Li R."/>
            <person name="Bekaert M."/>
        </authorList>
    </citation>
    <scope>NUCLEOTIDE SEQUENCE [LARGE SCALE GENOMIC DNA]</scope>
    <source>
        <strain evidence="2">wild</strain>
    </source>
</reference>
<dbReference type="AlphaFoldDB" id="A0A6J8CGX3"/>
<keyword evidence="2" id="KW-1185">Reference proteome</keyword>
<dbReference type="Proteomes" id="UP000507470">
    <property type="component" value="Unassembled WGS sequence"/>
</dbReference>
<dbReference type="EMBL" id="CACVKT020005298">
    <property type="protein sequence ID" value="CAC5394529.1"/>
    <property type="molecule type" value="Genomic_DNA"/>
</dbReference>
<dbReference type="PANTHER" id="PTHR11799:SF12">
    <property type="entry name" value="PARAOXONASE-RELATED"/>
    <property type="match status" value="1"/>
</dbReference>
<dbReference type="OrthoDB" id="8379443at2759"/>
<dbReference type="InterPro" id="IPR051288">
    <property type="entry name" value="Serum_paraoxonase/arylesterase"/>
</dbReference>
<dbReference type="InterPro" id="IPR011042">
    <property type="entry name" value="6-blade_b-propeller_TolB-like"/>
</dbReference>
<name>A0A6J8CGX3_MYTCO</name>
<organism evidence="1 2">
    <name type="scientific">Mytilus coruscus</name>
    <name type="common">Sea mussel</name>
    <dbReference type="NCBI Taxonomy" id="42192"/>
    <lineage>
        <taxon>Eukaryota</taxon>
        <taxon>Metazoa</taxon>
        <taxon>Spiralia</taxon>
        <taxon>Lophotrochozoa</taxon>
        <taxon>Mollusca</taxon>
        <taxon>Bivalvia</taxon>
        <taxon>Autobranchia</taxon>
        <taxon>Pteriomorphia</taxon>
        <taxon>Mytilida</taxon>
        <taxon>Mytiloidea</taxon>
        <taxon>Mytilidae</taxon>
        <taxon>Mytilinae</taxon>
        <taxon>Mytilus</taxon>
    </lineage>
</organism>
<sequence>MLFKFVFVVFCAAVTYHVYKYILLMQYEKYDVIYTHHPGPCKQLLGADGGGSEDITTLSDGLTFISSGCFPSARGRILTFNFSDPNEMLTELVIEPTIPKFHPVGISVWEEPSSTVPDIDRLYTLFEACRTMQDTVGRQLIMYEKQIREHEITFKYHKSCRASYASPKHIQRFLKQSFLGTSAEHTDEQISRRSRQLSFDWKNMCFICGKLCSRSRKQEWSMVESSIDLSSNSIFGKVYRAANERKDEAMLLRLSEVANGDSVAIEARYHRKKSCIASYLNPKSIEAAIKIFSETQTRYDEVLRELMTKTPYSDLVCSAEITVCDALRKAKQLLNVIQQSDEAQIGTLSSSGIRQTSDDSIIHLAVGILRSRMMKASYYKEEYYSFDEMSLSAMNDFVDPLLYKALCW</sequence>
<dbReference type="PANTHER" id="PTHR11799">
    <property type="entry name" value="PARAOXONASE"/>
    <property type="match status" value="1"/>
</dbReference>
<evidence type="ECO:0000313" key="1">
    <source>
        <dbReference type="EMBL" id="CAC5394529.1"/>
    </source>
</evidence>
<gene>
    <name evidence="1" type="ORF">MCOR_29267</name>
</gene>
<dbReference type="Gene3D" id="2.120.10.30">
    <property type="entry name" value="TolB, C-terminal domain"/>
    <property type="match status" value="1"/>
</dbReference>
<proteinExistence type="predicted"/>
<accession>A0A6J8CGX3</accession>
<protein>
    <submittedName>
        <fullName evidence="1">Uncharacterized protein</fullName>
    </submittedName>
</protein>